<feature type="domain" description="Response regulatory" evidence="2">
    <location>
        <begin position="80"/>
        <end position="198"/>
    </location>
</feature>
<feature type="modified residue" description="4-aspartylphosphate" evidence="1">
    <location>
        <position position="131"/>
    </location>
</feature>
<dbReference type="InterPro" id="IPR010093">
    <property type="entry name" value="SinI_DNA-bd"/>
</dbReference>
<dbReference type="GO" id="GO:0000160">
    <property type="term" value="P:phosphorelay signal transduction system"/>
    <property type="evidence" value="ECO:0007669"/>
    <property type="project" value="InterPro"/>
</dbReference>
<evidence type="ECO:0000259" key="2">
    <source>
        <dbReference type="PROSITE" id="PS50110"/>
    </source>
</evidence>
<dbReference type="Pfam" id="PF00072">
    <property type="entry name" value="Response_reg"/>
    <property type="match status" value="1"/>
</dbReference>
<dbReference type="PROSITE" id="PS50110">
    <property type="entry name" value="RESPONSE_REGULATORY"/>
    <property type="match status" value="1"/>
</dbReference>
<evidence type="ECO:0000313" key="3">
    <source>
        <dbReference type="EMBL" id="MBD3868821.1"/>
    </source>
</evidence>
<accession>A0A8J7C332</accession>
<dbReference type="AlphaFoldDB" id="A0A8J7C332"/>
<dbReference type="InterPro" id="IPR011006">
    <property type="entry name" value="CheY-like_superfamily"/>
</dbReference>
<comment type="caution">
    <text evidence="3">The sequence shown here is derived from an EMBL/GenBank/DDBJ whole genome shotgun (WGS) entry which is preliminary data.</text>
</comment>
<evidence type="ECO:0000313" key="4">
    <source>
        <dbReference type="Proteomes" id="UP000648239"/>
    </source>
</evidence>
<dbReference type="Gene3D" id="3.40.50.2300">
    <property type="match status" value="1"/>
</dbReference>
<organism evidence="3 4">
    <name type="scientific">Candidatus Polarisedimenticola svalbardensis</name>
    <dbReference type="NCBI Taxonomy" id="2886004"/>
    <lineage>
        <taxon>Bacteria</taxon>
        <taxon>Pseudomonadati</taxon>
        <taxon>Acidobacteriota</taxon>
        <taxon>Candidatus Polarisedimenticolia</taxon>
        <taxon>Candidatus Polarisedimenticolales</taxon>
        <taxon>Candidatus Polarisedimenticolaceae</taxon>
        <taxon>Candidatus Polarisedimenticola</taxon>
    </lineage>
</organism>
<dbReference type="PANTHER" id="PTHR43228:SF1">
    <property type="entry name" value="TWO-COMPONENT RESPONSE REGULATOR ARR22"/>
    <property type="match status" value="1"/>
</dbReference>
<dbReference type="CDD" id="cd00156">
    <property type="entry name" value="REC"/>
    <property type="match status" value="1"/>
</dbReference>
<dbReference type="EMBL" id="JACXWD010000045">
    <property type="protein sequence ID" value="MBD3868821.1"/>
    <property type="molecule type" value="Genomic_DNA"/>
</dbReference>
<reference evidence="3 4" key="1">
    <citation type="submission" date="2020-08" db="EMBL/GenBank/DDBJ databases">
        <title>Acidobacteriota in marine sediments use diverse sulfur dissimilation pathways.</title>
        <authorList>
            <person name="Wasmund K."/>
        </authorList>
    </citation>
    <scope>NUCLEOTIDE SEQUENCE [LARGE SCALE GENOMIC DNA]</scope>
    <source>
        <strain evidence="3">MAG AM4</strain>
    </source>
</reference>
<dbReference type="NCBIfam" id="TIGR01764">
    <property type="entry name" value="excise"/>
    <property type="match status" value="1"/>
</dbReference>
<sequence length="208" mass="23898">MSNENGNENGRRFFTTSEIARYCAVTNDGVLKWIKSSKLRAFSTPGGHYRISAEDFRAFLERFDMPVDESFFRGSRKERTVLVVDDERDIRDIVRRLLEELDVDLKIEEAQDGYEAGIKIGNLQPDLVIMDLMMPKVDGFQLCRSIRENDETRGVKVLAITAFPEQDNVKKMYDAGADLCLIKPLQLEHFKLEVMRLLNEATRDRAAS</sequence>
<dbReference type="Gene3D" id="1.10.1660.10">
    <property type="match status" value="1"/>
</dbReference>
<dbReference type="InterPro" id="IPR052048">
    <property type="entry name" value="ST_Response_Regulator"/>
</dbReference>
<dbReference type="Pfam" id="PF12728">
    <property type="entry name" value="HTH_17"/>
    <property type="match status" value="1"/>
</dbReference>
<dbReference type="PANTHER" id="PTHR43228">
    <property type="entry name" value="TWO-COMPONENT RESPONSE REGULATOR"/>
    <property type="match status" value="1"/>
</dbReference>
<dbReference type="InterPro" id="IPR001789">
    <property type="entry name" value="Sig_transdc_resp-reg_receiver"/>
</dbReference>
<protein>
    <submittedName>
        <fullName evidence="3">Response regulator</fullName>
    </submittedName>
</protein>
<dbReference type="InterPro" id="IPR041657">
    <property type="entry name" value="HTH_17"/>
</dbReference>
<keyword evidence="1" id="KW-0597">Phosphoprotein</keyword>
<evidence type="ECO:0000256" key="1">
    <source>
        <dbReference type="PROSITE-ProRule" id="PRU00169"/>
    </source>
</evidence>
<dbReference type="GO" id="GO:0003677">
    <property type="term" value="F:DNA binding"/>
    <property type="evidence" value="ECO:0007669"/>
    <property type="project" value="InterPro"/>
</dbReference>
<dbReference type="Proteomes" id="UP000648239">
    <property type="component" value="Unassembled WGS sequence"/>
</dbReference>
<proteinExistence type="predicted"/>
<dbReference type="SUPFAM" id="SSF52172">
    <property type="entry name" value="CheY-like"/>
    <property type="match status" value="1"/>
</dbReference>
<dbReference type="SMART" id="SM00448">
    <property type="entry name" value="REC"/>
    <property type="match status" value="1"/>
</dbReference>
<name>A0A8J7C332_9BACT</name>
<gene>
    <name evidence="3" type="ORF">IFK94_11905</name>
</gene>